<keyword evidence="4 6" id="KW-0472">Membrane</keyword>
<gene>
    <name evidence="8" type="ORF">EJ03DRAFT_363985</name>
</gene>
<dbReference type="GO" id="GO:0005886">
    <property type="term" value="C:plasma membrane"/>
    <property type="evidence" value="ECO:0007669"/>
    <property type="project" value="TreeGrafter"/>
</dbReference>
<accession>A0A6G1L677</accession>
<organism evidence="8 9">
    <name type="scientific">Teratosphaeria nubilosa</name>
    <dbReference type="NCBI Taxonomy" id="161662"/>
    <lineage>
        <taxon>Eukaryota</taxon>
        <taxon>Fungi</taxon>
        <taxon>Dikarya</taxon>
        <taxon>Ascomycota</taxon>
        <taxon>Pezizomycotina</taxon>
        <taxon>Dothideomycetes</taxon>
        <taxon>Dothideomycetidae</taxon>
        <taxon>Mycosphaerellales</taxon>
        <taxon>Teratosphaeriaceae</taxon>
        <taxon>Teratosphaeria</taxon>
    </lineage>
</organism>
<feature type="transmembrane region" description="Helical" evidence="6">
    <location>
        <begin position="447"/>
        <end position="468"/>
    </location>
</feature>
<evidence type="ECO:0000256" key="1">
    <source>
        <dbReference type="ARBA" id="ARBA00004141"/>
    </source>
</evidence>
<evidence type="ECO:0000256" key="3">
    <source>
        <dbReference type="ARBA" id="ARBA00022989"/>
    </source>
</evidence>
<dbReference type="InterPro" id="IPR036259">
    <property type="entry name" value="MFS_trans_sf"/>
</dbReference>
<keyword evidence="3 6" id="KW-1133">Transmembrane helix</keyword>
<feature type="transmembrane region" description="Helical" evidence="6">
    <location>
        <begin position="186"/>
        <end position="205"/>
    </location>
</feature>
<evidence type="ECO:0000259" key="7">
    <source>
        <dbReference type="PROSITE" id="PS50850"/>
    </source>
</evidence>
<feature type="transmembrane region" description="Helical" evidence="6">
    <location>
        <begin position="362"/>
        <end position="383"/>
    </location>
</feature>
<dbReference type="InterPro" id="IPR011701">
    <property type="entry name" value="MFS"/>
</dbReference>
<feature type="transmembrane region" description="Helical" evidence="6">
    <location>
        <begin position="317"/>
        <end position="342"/>
    </location>
</feature>
<dbReference type="PROSITE" id="PS50850">
    <property type="entry name" value="MFS"/>
    <property type="match status" value="1"/>
</dbReference>
<evidence type="ECO:0000256" key="5">
    <source>
        <dbReference type="SAM" id="MobiDB-lite"/>
    </source>
</evidence>
<dbReference type="SUPFAM" id="SSF103473">
    <property type="entry name" value="MFS general substrate transporter"/>
    <property type="match status" value="1"/>
</dbReference>
<feature type="transmembrane region" description="Helical" evidence="6">
    <location>
        <begin position="217"/>
        <end position="238"/>
    </location>
</feature>
<reference evidence="8" key="1">
    <citation type="journal article" date="2020" name="Stud. Mycol.">
        <title>101 Dothideomycetes genomes: a test case for predicting lifestyles and emergence of pathogens.</title>
        <authorList>
            <person name="Haridas S."/>
            <person name="Albert R."/>
            <person name="Binder M."/>
            <person name="Bloem J."/>
            <person name="Labutti K."/>
            <person name="Salamov A."/>
            <person name="Andreopoulos B."/>
            <person name="Baker S."/>
            <person name="Barry K."/>
            <person name="Bills G."/>
            <person name="Bluhm B."/>
            <person name="Cannon C."/>
            <person name="Castanera R."/>
            <person name="Culley D."/>
            <person name="Daum C."/>
            <person name="Ezra D."/>
            <person name="Gonzalez J."/>
            <person name="Henrissat B."/>
            <person name="Kuo A."/>
            <person name="Liang C."/>
            <person name="Lipzen A."/>
            <person name="Lutzoni F."/>
            <person name="Magnuson J."/>
            <person name="Mondo S."/>
            <person name="Nolan M."/>
            <person name="Ohm R."/>
            <person name="Pangilinan J."/>
            <person name="Park H.-J."/>
            <person name="Ramirez L."/>
            <person name="Alfaro M."/>
            <person name="Sun H."/>
            <person name="Tritt A."/>
            <person name="Yoshinaga Y."/>
            <person name="Zwiers L.-H."/>
            <person name="Turgeon B."/>
            <person name="Goodwin S."/>
            <person name="Spatafora J."/>
            <person name="Crous P."/>
            <person name="Grigoriev I."/>
        </authorList>
    </citation>
    <scope>NUCLEOTIDE SEQUENCE</scope>
    <source>
        <strain evidence="8">CBS 116005</strain>
    </source>
</reference>
<dbReference type="CDD" id="cd17502">
    <property type="entry name" value="MFS_Azr1_MDR_like"/>
    <property type="match status" value="1"/>
</dbReference>
<proteinExistence type="predicted"/>
<feature type="region of interest" description="Disordered" evidence="5">
    <location>
        <begin position="45"/>
        <end position="81"/>
    </location>
</feature>
<evidence type="ECO:0000256" key="2">
    <source>
        <dbReference type="ARBA" id="ARBA00022692"/>
    </source>
</evidence>
<comment type="subcellular location">
    <subcellularLocation>
        <location evidence="1">Membrane</location>
        <topology evidence="1">Multi-pass membrane protein</topology>
    </subcellularLocation>
</comment>
<dbReference type="Gene3D" id="1.20.1250.20">
    <property type="entry name" value="MFS general substrate transporter like domains"/>
    <property type="match status" value="1"/>
</dbReference>
<feature type="transmembrane region" description="Helical" evidence="6">
    <location>
        <begin position="421"/>
        <end position="441"/>
    </location>
</feature>
<dbReference type="AlphaFoldDB" id="A0A6G1L677"/>
<dbReference type="OrthoDB" id="10021397at2759"/>
<feature type="transmembrane region" description="Helical" evidence="6">
    <location>
        <begin position="244"/>
        <end position="263"/>
    </location>
</feature>
<dbReference type="InterPro" id="IPR020846">
    <property type="entry name" value="MFS_dom"/>
</dbReference>
<keyword evidence="2 6" id="KW-0812">Transmembrane</keyword>
<sequence>MRRNSRYCQRSPGPSTSAEHIAIGAPEHHVDTSQERLRAVAAVNNEEHTLTNPFRTPEPSTESLRLPLERPNDADGSSHPVEVQRTVASEPFRQDLDELRKNPEVSKALTAQYPTGIERYLNVTSVSLSVALTALDRTIVVNAIPTITTRFNSTSHIGWYGSSYLLTFCAFQLLFGKIYSFYNAKWVFISAVAIFSLGSPVSGAAQSSVMLIVGRAVNGLGAGGMATGAIIIITYTVPLRLRPIYTGILACVLSFSNAVAPLMGGALTQHADWRWCFWINLPVGAVSMITTSLILKLPPPRQGGTPWKNIAIAMDPVGNVCFVPSIMCLIMAGSMMSLIYYLPIWFQAVEDASATRSGIRMLAMVVPFAIVSLGSGVAISKWIGYYSPFMLACTATMAVGAGLLTTLPPSSGPGMWAGYQLIWGFGAGLGMQTGMLAAQTVSTRIDAPVAVSVVCFAQSLGSGVFLSIDQTIFL</sequence>
<feature type="transmembrane region" description="Helical" evidence="6">
    <location>
        <begin position="157"/>
        <end position="180"/>
    </location>
</feature>
<evidence type="ECO:0000313" key="9">
    <source>
        <dbReference type="Proteomes" id="UP000799436"/>
    </source>
</evidence>
<dbReference type="GO" id="GO:0022857">
    <property type="term" value="F:transmembrane transporter activity"/>
    <property type="evidence" value="ECO:0007669"/>
    <property type="project" value="InterPro"/>
</dbReference>
<feature type="compositionally biased region" description="Polar residues" evidence="5">
    <location>
        <begin position="50"/>
        <end position="63"/>
    </location>
</feature>
<dbReference type="EMBL" id="ML995844">
    <property type="protein sequence ID" value="KAF2768441.1"/>
    <property type="molecule type" value="Genomic_DNA"/>
</dbReference>
<name>A0A6G1L677_9PEZI</name>
<dbReference type="Proteomes" id="UP000799436">
    <property type="component" value="Unassembled WGS sequence"/>
</dbReference>
<dbReference type="PANTHER" id="PTHR23501">
    <property type="entry name" value="MAJOR FACILITATOR SUPERFAMILY"/>
    <property type="match status" value="1"/>
</dbReference>
<evidence type="ECO:0000256" key="6">
    <source>
        <dbReference type="SAM" id="Phobius"/>
    </source>
</evidence>
<feature type="domain" description="Major facilitator superfamily (MFS) profile" evidence="7">
    <location>
        <begin position="122"/>
        <end position="474"/>
    </location>
</feature>
<dbReference type="PANTHER" id="PTHR23501:SF198">
    <property type="entry name" value="AZOLE RESISTANCE PROTEIN 1-RELATED"/>
    <property type="match status" value="1"/>
</dbReference>
<evidence type="ECO:0000313" key="8">
    <source>
        <dbReference type="EMBL" id="KAF2768441.1"/>
    </source>
</evidence>
<evidence type="ECO:0000256" key="4">
    <source>
        <dbReference type="ARBA" id="ARBA00023136"/>
    </source>
</evidence>
<protein>
    <submittedName>
        <fullName evidence="8">MFS general substrate transporter</fullName>
    </submittedName>
</protein>
<feature type="transmembrane region" description="Helical" evidence="6">
    <location>
        <begin position="389"/>
        <end position="409"/>
    </location>
</feature>
<dbReference type="Pfam" id="PF07690">
    <property type="entry name" value="MFS_1"/>
    <property type="match status" value="1"/>
</dbReference>
<keyword evidence="9" id="KW-1185">Reference proteome</keyword>